<dbReference type="STRING" id="446470.Snas_4609"/>
<dbReference type="SUPFAM" id="SSF54001">
    <property type="entry name" value="Cysteine proteinases"/>
    <property type="match status" value="1"/>
</dbReference>
<organism evidence="3 4">
    <name type="scientific">Stackebrandtia nassauensis (strain DSM 44728 / CIP 108903 / NRRL B-16338 / NBRC 102104 / LLR-40K-21)</name>
    <dbReference type="NCBI Taxonomy" id="446470"/>
    <lineage>
        <taxon>Bacteria</taxon>
        <taxon>Bacillati</taxon>
        <taxon>Actinomycetota</taxon>
        <taxon>Actinomycetes</taxon>
        <taxon>Glycomycetales</taxon>
        <taxon>Glycomycetaceae</taxon>
        <taxon>Stackebrandtia</taxon>
    </lineage>
</organism>
<dbReference type="InterPro" id="IPR001447">
    <property type="entry name" value="Arylamine_N-AcTrfase"/>
</dbReference>
<dbReference type="eggNOG" id="COG2162">
    <property type="taxonomic scope" value="Bacteria"/>
</dbReference>
<dbReference type="Proteomes" id="UP000000844">
    <property type="component" value="Chromosome"/>
</dbReference>
<dbReference type="PRINTS" id="PR01543">
    <property type="entry name" value="ANATRNSFRASE"/>
</dbReference>
<dbReference type="KEGG" id="sna:Snas_4609"/>
<keyword evidence="4" id="KW-1185">Reference proteome</keyword>
<dbReference type="EMBL" id="CP001778">
    <property type="protein sequence ID" value="ADD44252.1"/>
    <property type="molecule type" value="Genomic_DNA"/>
</dbReference>
<protein>
    <submittedName>
        <fullName evidence="3">Arylamine N-acetyltransferase</fullName>
        <ecNumber evidence="3">2.3.1.5</ecNumber>
    </submittedName>
</protein>
<proteinExistence type="inferred from homology"/>
<dbReference type="Gene3D" id="2.40.128.150">
    <property type="entry name" value="Cysteine proteinases"/>
    <property type="match status" value="1"/>
</dbReference>
<name>D3Q6K9_STANL</name>
<keyword evidence="3" id="KW-0808">Transferase</keyword>
<evidence type="ECO:0000256" key="1">
    <source>
        <dbReference type="ARBA" id="ARBA00006547"/>
    </source>
</evidence>
<keyword evidence="3" id="KW-0012">Acyltransferase</keyword>
<dbReference type="InterPro" id="IPR038765">
    <property type="entry name" value="Papain-like_cys_pep_sf"/>
</dbReference>
<evidence type="ECO:0000313" key="3">
    <source>
        <dbReference type="EMBL" id="ADD44252.1"/>
    </source>
</evidence>
<dbReference type="PANTHER" id="PTHR11786">
    <property type="entry name" value="N-HYDROXYARYLAMINE O-ACETYLTRANSFERASE"/>
    <property type="match status" value="1"/>
</dbReference>
<comment type="similarity">
    <text evidence="1 2">Belongs to the arylamine N-acetyltransferase family.</text>
</comment>
<dbReference type="HOGENOM" id="CLU_049918_1_1_11"/>
<evidence type="ECO:0000313" key="4">
    <source>
        <dbReference type="Proteomes" id="UP000000844"/>
    </source>
</evidence>
<dbReference type="AlphaFoldDB" id="D3Q6K9"/>
<accession>D3Q6K9</accession>
<dbReference type="GO" id="GO:0004060">
    <property type="term" value="F:arylamine N-acetyltransferase activity"/>
    <property type="evidence" value="ECO:0007669"/>
    <property type="project" value="UniProtKB-EC"/>
</dbReference>
<sequence length="290" mass="31709">MSSRPAHLTPSREYFTGWGASQFDLDAYTKRVGFDGPLRPDLDTLVGLHRAQPTHISFENLDIVLGRGIDISLEALQRKLIHQRRGGYCYEANLLFAAALEAAGFTVTGALARSRIDSDALRPATHAILLVWLDDDAPWLADAGFGGRGLLEPIRVTDGNESTQGSWRFRLDQVDETEWILSTTDADGWKDLYGFTQVPRYPFDFAVANHFTSTHARSPFTGRLVAQRVGEHTRILLVDTELTVLHGSAKSETTTIAAADIPAVLTERLGISLTDAEYAAVVTAVAAKTG</sequence>
<dbReference type="RefSeq" id="WP_013019823.1">
    <property type="nucleotide sequence ID" value="NC_013947.1"/>
</dbReference>
<reference evidence="3 4" key="1">
    <citation type="journal article" date="2009" name="Stand. Genomic Sci.">
        <title>Complete genome sequence of Stackebrandtia nassauensis type strain (LLR-40K-21).</title>
        <authorList>
            <person name="Munk C."/>
            <person name="Lapidus A."/>
            <person name="Copeland A."/>
            <person name="Jando M."/>
            <person name="Mayilraj S."/>
            <person name="Glavina Del Rio T."/>
            <person name="Nolan M."/>
            <person name="Chen F."/>
            <person name="Lucas S."/>
            <person name="Tice H."/>
            <person name="Cheng J.F."/>
            <person name="Han C."/>
            <person name="Detter J.C."/>
            <person name="Bruce D."/>
            <person name="Goodwin L."/>
            <person name="Chain P."/>
            <person name="Pitluck S."/>
            <person name="Goker M."/>
            <person name="Ovchinikova G."/>
            <person name="Pati A."/>
            <person name="Ivanova N."/>
            <person name="Mavromatis K."/>
            <person name="Chen A."/>
            <person name="Palaniappan K."/>
            <person name="Land M."/>
            <person name="Hauser L."/>
            <person name="Chang Y.J."/>
            <person name="Jeffries C.D."/>
            <person name="Bristow J."/>
            <person name="Eisen J.A."/>
            <person name="Markowitz V."/>
            <person name="Hugenholtz P."/>
            <person name="Kyrpides N.C."/>
            <person name="Klenk H.P."/>
        </authorList>
    </citation>
    <scope>NUCLEOTIDE SEQUENCE [LARGE SCALE GENOMIC DNA]</scope>
    <source>
        <strain evidence="4">DSM 44728 / CIP 108903 / NRRL B-16338 / NBRC 102104 / LLR-40K-21</strain>
    </source>
</reference>
<dbReference type="OrthoDB" id="7181050at2"/>
<dbReference type="Gene3D" id="3.30.2140.10">
    <property type="entry name" value="Arylamine N-acetyltransferase"/>
    <property type="match status" value="1"/>
</dbReference>
<gene>
    <name evidence="3" type="ordered locus">Snas_4609</name>
</gene>
<dbReference type="EC" id="2.3.1.5" evidence="3"/>
<dbReference type="Pfam" id="PF00797">
    <property type="entry name" value="Acetyltransf_2"/>
    <property type="match status" value="1"/>
</dbReference>
<dbReference type="PANTHER" id="PTHR11786:SF0">
    <property type="entry name" value="ARYLAMINE N-ACETYLTRANSFERASE 4-RELATED"/>
    <property type="match status" value="1"/>
</dbReference>
<evidence type="ECO:0000256" key="2">
    <source>
        <dbReference type="RuleBase" id="RU003452"/>
    </source>
</evidence>